<keyword evidence="4 8" id="KW-0812">Transmembrane</keyword>
<protein>
    <recommendedName>
        <fullName evidence="11">GlsB/YeaQ/YmgE family stress response membrane protein</fullName>
    </recommendedName>
</protein>
<keyword evidence="3" id="KW-1003">Cell membrane</keyword>
<dbReference type="InterPro" id="IPR007341">
    <property type="entry name" value="Transgly_assoc"/>
</dbReference>
<name>A0A286RHS2_9BACT</name>
<evidence type="ECO:0008006" key="11">
    <source>
        <dbReference type="Google" id="ProtNLM"/>
    </source>
</evidence>
<accession>A0A286RHS2</accession>
<evidence type="ECO:0000256" key="5">
    <source>
        <dbReference type="ARBA" id="ARBA00022989"/>
    </source>
</evidence>
<feature type="transmembrane region" description="Helical" evidence="8">
    <location>
        <begin position="43"/>
        <end position="62"/>
    </location>
</feature>
<sequence>MDFPFRLPLLAEYWIELVLVWLGFGTVVGLLARVIFPGREPSGALGTVLIGVIGAVVGPLFMETVCRLEGFNPISLLGFVAALGGASVVLVLYRFLLLIMSDHLPPQPTEEHLAPPPEYPPPPPPYEYPWPPPPTA</sequence>
<dbReference type="RefSeq" id="WP_095415563.1">
    <property type="nucleotide sequence ID" value="NZ_CP018477.1"/>
</dbReference>
<feature type="region of interest" description="Disordered" evidence="7">
    <location>
        <begin position="108"/>
        <end position="136"/>
    </location>
</feature>
<evidence type="ECO:0000313" key="10">
    <source>
        <dbReference type="Proteomes" id="UP000215086"/>
    </source>
</evidence>
<evidence type="ECO:0000256" key="2">
    <source>
        <dbReference type="ARBA" id="ARBA00011006"/>
    </source>
</evidence>
<proteinExistence type="inferred from homology"/>
<dbReference type="KEGG" id="ttf:THTE_2929"/>
<evidence type="ECO:0000256" key="4">
    <source>
        <dbReference type="ARBA" id="ARBA00022692"/>
    </source>
</evidence>
<keyword evidence="6 8" id="KW-0472">Membrane</keyword>
<keyword evidence="10" id="KW-1185">Reference proteome</keyword>
<evidence type="ECO:0000256" key="8">
    <source>
        <dbReference type="SAM" id="Phobius"/>
    </source>
</evidence>
<feature type="transmembrane region" description="Helical" evidence="8">
    <location>
        <begin position="74"/>
        <end position="96"/>
    </location>
</feature>
<keyword evidence="5 8" id="KW-1133">Transmembrane helix</keyword>
<dbReference type="AlphaFoldDB" id="A0A286RHS2"/>
<dbReference type="PANTHER" id="PTHR33884:SF3">
    <property type="entry name" value="UPF0410 PROTEIN YMGE"/>
    <property type="match status" value="1"/>
</dbReference>
<feature type="transmembrane region" description="Helical" evidence="8">
    <location>
        <begin position="13"/>
        <end position="36"/>
    </location>
</feature>
<dbReference type="OrthoDB" id="9811343at2"/>
<evidence type="ECO:0000256" key="3">
    <source>
        <dbReference type="ARBA" id="ARBA00022475"/>
    </source>
</evidence>
<evidence type="ECO:0000313" key="9">
    <source>
        <dbReference type="EMBL" id="ASV75531.1"/>
    </source>
</evidence>
<dbReference type="GO" id="GO:0005886">
    <property type="term" value="C:plasma membrane"/>
    <property type="evidence" value="ECO:0007669"/>
    <property type="project" value="UniProtKB-SubCell"/>
</dbReference>
<dbReference type="Proteomes" id="UP000215086">
    <property type="component" value="Chromosome"/>
</dbReference>
<gene>
    <name evidence="9" type="ORF">THTE_2929</name>
</gene>
<reference evidence="9 10" key="1">
    <citation type="journal article" name="Front. Microbiol.">
        <title>Sugar Metabolism of the First Thermophilic Planctomycete Thermogutta terrifontis: Comparative Genomic and Transcriptomic Approaches.</title>
        <authorList>
            <person name="Elcheninov A.G."/>
            <person name="Menzel P."/>
            <person name="Gudbergsdottir S.R."/>
            <person name="Slesarev A.I."/>
            <person name="Kadnikov V.V."/>
            <person name="Krogh A."/>
            <person name="Bonch-Osmolovskaya E.A."/>
            <person name="Peng X."/>
            <person name="Kublanov I.V."/>
        </authorList>
    </citation>
    <scope>NUCLEOTIDE SEQUENCE [LARGE SCALE GENOMIC DNA]</scope>
    <source>
        <strain evidence="9 10">R1</strain>
    </source>
</reference>
<comment type="similarity">
    <text evidence="2">Belongs to the UPF0410 family.</text>
</comment>
<evidence type="ECO:0000256" key="1">
    <source>
        <dbReference type="ARBA" id="ARBA00004651"/>
    </source>
</evidence>
<evidence type="ECO:0000256" key="7">
    <source>
        <dbReference type="SAM" id="MobiDB-lite"/>
    </source>
</evidence>
<dbReference type="EMBL" id="CP018477">
    <property type="protein sequence ID" value="ASV75531.1"/>
    <property type="molecule type" value="Genomic_DNA"/>
</dbReference>
<comment type="subcellular location">
    <subcellularLocation>
        <location evidence="1">Cell membrane</location>
        <topology evidence="1">Multi-pass membrane protein</topology>
    </subcellularLocation>
</comment>
<evidence type="ECO:0000256" key="6">
    <source>
        <dbReference type="ARBA" id="ARBA00023136"/>
    </source>
</evidence>
<organism evidence="9 10">
    <name type="scientific">Thermogutta terrifontis</name>
    <dbReference type="NCBI Taxonomy" id="1331910"/>
    <lineage>
        <taxon>Bacteria</taxon>
        <taxon>Pseudomonadati</taxon>
        <taxon>Planctomycetota</taxon>
        <taxon>Planctomycetia</taxon>
        <taxon>Pirellulales</taxon>
        <taxon>Thermoguttaceae</taxon>
        <taxon>Thermogutta</taxon>
    </lineage>
</organism>
<feature type="compositionally biased region" description="Pro residues" evidence="7">
    <location>
        <begin position="114"/>
        <end position="136"/>
    </location>
</feature>
<dbReference type="PANTHER" id="PTHR33884">
    <property type="entry name" value="UPF0410 PROTEIN YMGE"/>
    <property type="match status" value="1"/>
</dbReference>